<feature type="region of interest" description="Disordered" evidence="1">
    <location>
        <begin position="193"/>
        <end position="212"/>
    </location>
</feature>
<dbReference type="SUPFAM" id="SSF48371">
    <property type="entry name" value="ARM repeat"/>
    <property type="match status" value="1"/>
</dbReference>
<comment type="caution">
    <text evidence="2">The sequence shown here is derived from an EMBL/GenBank/DDBJ whole genome shotgun (WGS) entry which is preliminary data.</text>
</comment>
<dbReference type="InterPro" id="IPR042462">
    <property type="entry name" value="ARMC7"/>
</dbReference>
<dbReference type="PANTHER" id="PTHR46263">
    <property type="entry name" value="ARMADILLO REPEAT-CONTAINING PROTEIN 7"/>
    <property type="match status" value="1"/>
</dbReference>
<dbReference type="PANTHER" id="PTHR46263:SF1">
    <property type="entry name" value="ARMADILLO REPEAT-CONTAINING PROTEIN 7"/>
    <property type="match status" value="1"/>
</dbReference>
<reference evidence="2" key="3">
    <citation type="submission" date="2023-05" db="EMBL/GenBank/DDBJ databases">
        <authorList>
            <person name="Smith C.H."/>
        </authorList>
    </citation>
    <scope>NUCLEOTIDE SEQUENCE</scope>
    <source>
        <strain evidence="2">CHS0354</strain>
        <tissue evidence="2">Mantle</tissue>
    </source>
</reference>
<gene>
    <name evidence="2" type="ORF">CHS0354_042102</name>
</gene>
<dbReference type="Proteomes" id="UP001195483">
    <property type="component" value="Unassembled WGS sequence"/>
</dbReference>
<reference evidence="2" key="1">
    <citation type="journal article" date="2021" name="Genome Biol. Evol.">
        <title>A High-Quality Reference Genome for a Parasitic Bivalve with Doubly Uniparental Inheritance (Bivalvia: Unionida).</title>
        <authorList>
            <person name="Smith C.H."/>
        </authorList>
    </citation>
    <scope>NUCLEOTIDE SEQUENCE</scope>
    <source>
        <strain evidence="2">CHS0354</strain>
    </source>
</reference>
<accession>A0AAE0TLI8</accession>
<evidence type="ECO:0000313" key="2">
    <source>
        <dbReference type="EMBL" id="KAK3612594.1"/>
    </source>
</evidence>
<dbReference type="Gene3D" id="1.25.10.10">
    <property type="entry name" value="Leucine-rich Repeat Variant"/>
    <property type="match status" value="1"/>
</dbReference>
<evidence type="ECO:0000256" key="1">
    <source>
        <dbReference type="SAM" id="MobiDB-lite"/>
    </source>
</evidence>
<evidence type="ECO:0008006" key="4">
    <source>
        <dbReference type="Google" id="ProtNLM"/>
    </source>
</evidence>
<sequence length="212" mass="24177">MFSTKEQLEKRTGPYGIGRFSYLQSLVTEFQDTTSDEAKKETLANLANFAYDPINYEHLRKLNVLDLFLDALEETNEKIVEFAIGGICNACLDKQNKEYILKNDGVRLVTRCLSSLNEETVSSATTTLMYLMTPTSKQEIITLPIVECMIRFSQSKNKKLSNLAQVFLEDYCSEEQFQEARSVHKELIKSSTLEKNQSTEAHKQVTEAQTFS</sequence>
<keyword evidence="3" id="KW-1185">Reference proteome</keyword>
<organism evidence="2 3">
    <name type="scientific">Potamilus streckersoni</name>
    <dbReference type="NCBI Taxonomy" id="2493646"/>
    <lineage>
        <taxon>Eukaryota</taxon>
        <taxon>Metazoa</taxon>
        <taxon>Spiralia</taxon>
        <taxon>Lophotrochozoa</taxon>
        <taxon>Mollusca</taxon>
        <taxon>Bivalvia</taxon>
        <taxon>Autobranchia</taxon>
        <taxon>Heteroconchia</taxon>
        <taxon>Palaeoheterodonta</taxon>
        <taxon>Unionida</taxon>
        <taxon>Unionoidea</taxon>
        <taxon>Unionidae</taxon>
        <taxon>Ambleminae</taxon>
        <taxon>Lampsilini</taxon>
        <taxon>Potamilus</taxon>
    </lineage>
</organism>
<name>A0AAE0TLI8_9BIVA</name>
<dbReference type="InterPro" id="IPR016024">
    <property type="entry name" value="ARM-type_fold"/>
</dbReference>
<dbReference type="EMBL" id="JAEAOA010002353">
    <property type="protein sequence ID" value="KAK3612594.1"/>
    <property type="molecule type" value="Genomic_DNA"/>
</dbReference>
<dbReference type="AlphaFoldDB" id="A0AAE0TLI8"/>
<reference evidence="2" key="2">
    <citation type="journal article" date="2021" name="Genome Biol. Evol.">
        <title>Developing a high-quality reference genome for a parasitic bivalve with doubly uniparental inheritance (Bivalvia: Unionida).</title>
        <authorList>
            <person name="Smith C.H."/>
        </authorList>
    </citation>
    <scope>NUCLEOTIDE SEQUENCE</scope>
    <source>
        <strain evidence="2">CHS0354</strain>
        <tissue evidence="2">Mantle</tissue>
    </source>
</reference>
<dbReference type="InterPro" id="IPR011989">
    <property type="entry name" value="ARM-like"/>
</dbReference>
<protein>
    <recommendedName>
        <fullName evidence="4">Armadillo repeat-containing protein 7</fullName>
    </recommendedName>
</protein>
<proteinExistence type="predicted"/>
<evidence type="ECO:0000313" key="3">
    <source>
        <dbReference type="Proteomes" id="UP001195483"/>
    </source>
</evidence>